<evidence type="ECO:0000313" key="2">
    <source>
        <dbReference type="Proteomes" id="UP001232063"/>
    </source>
</evidence>
<proteinExistence type="predicted"/>
<dbReference type="InterPro" id="IPR009351">
    <property type="entry name" value="AlkZ-like"/>
</dbReference>
<protein>
    <submittedName>
        <fullName evidence="1">Crosslink repair DNA glycosylase YcaQ family protein</fullName>
    </submittedName>
</protein>
<dbReference type="Pfam" id="PF06224">
    <property type="entry name" value="AlkZ-like"/>
    <property type="match status" value="1"/>
</dbReference>
<dbReference type="PANTHER" id="PTHR30528:SF0">
    <property type="entry name" value="CYTOPLASMIC PROTEIN"/>
    <property type="match status" value="1"/>
</dbReference>
<dbReference type="PANTHER" id="PTHR30528">
    <property type="entry name" value="CYTOPLASMIC PROTEIN"/>
    <property type="match status" value="1"/>
</dbReference>
<comment type="caution">
    <text evidence="1">The sequence shown here is derived from an EMBL/GenBank/DDBJ whole genome shotgun (WGS) entry which is preliminary data.</text>
</comment>
<name>A0AAE3RA67_9BACT</name>
<sequence>MNKHTLTQAEARKIILHAAGLSKQAQFGKGKEAVYDFIDHLGFLQLDSNYVVERAHHHAIAARVPDYRLEWLDELQAEGRIFEFWTYAAGYIPMHDFRFSLPIKESFASRRDNMTRADVYQMEKVLDRVGREGPLMARDFENDRVTESSGWWDWRPSKLALERLHLEGKLMVMKRKEFQKVFDLPENLLPADIDTTPPTAEEFAIHLILRSLKALGVAYLKDIAYRGRYVKNAMKTELKKLIESGEVCEVEVSGVTGATLYMLSEYKKRSIDLAEDTFILSPFDTLNVYRHRLRSFFNFDYQVECFVPQAKRKYGYFSLPVLIGDTFVARMDSKADRKKRILMIHNLHFEPVTLTDPMISGMSEALKAFAAFNQCKQIVIAKANDELYRKAIEAKLVI</sequence>
<gene>
    <name evidence="1" type="ORF">QNI22_27015</name>
</gene>
<evidence type="ECO:0000313" key="1">
    <source>
        <dbReference type="EMBL" id="MDJ1504340.1"/>
    </source>
</evidence>
<keyword evidence="2" id="KW-1185">Reference proteome</keyword>
<organism evidence="1 2">
    <name type="scientific">Xanthocytophaga agilis</name>
    <dbReference type="NCBI Taxonomy" id="3048010"/>
    <lineage>
        <taxon>Bacteria</taxon>
        <taxon>Pseudomonadati</taxon>
        <taxon>Bacteroidota</taxon>
        <taxon>Cytophagia</taxon>
        <taxon>Cytophagales</taxon>
        <taxon>Rhodocytophagaceae</taxon>
        <taxon>Xanthocytophaga</taxon>
    </lineage>
</organism>
<dbReference type="RefSeq" id="WP_314515521.1">
    <property type="nucleotide sequence ID" value="NZ_JASJOU010000011.1"/>
</dbReference>
<dbReference type="EMBL" id="JASJOU010000011">
    <property type="protein sequence ID" value="MDJ1504340.1"/>
    <property type="molecule type" value="Genomic_DNA"/>
</dbReference>
<reference evidence="1" key="1">
    <citation type="submission" date="2023-05" db="EMBL/GenBank/DDBJ databases">
        <authorList>
            <person name="Zhang X."/>
        </authorList>
    </citation>
    <scope>NUCLEOTIDE SEQUENCE</scope>
    <source>
        <strain evidence="1">BD1B2-1</strain>
    </source>
</reference>
<dbReference type="Proteomes" id="UP001232063">
    <property type="component" value="Unassembled WGS sequence"/>
</dbReference>
<dbReference type="AlphaFoldDB" id="A0AAE3RA67"/>
<accession>A0AAE3RA67</accession>